<accession>A0A8J4H5T7</accession>
<gene>
    <name evidence="1" type="ORF">XYCOK13_18420</name>
</gene>
<reference evidence="1" key="1">
    <citation type="submission" date="2021-04" db="EMBL/GenBank/DDBJ databases">
        <title>Draft genome sequence of Xylanibacillus composti strain K13.</title>
        <authorList>
            <person name="Uke A."/>
            <person name="Chhe C."/>
            <person name="Baramee S."/>
            <person name="Kosugi A."/>
        </authorList>
    </citation>
    <scope>NUCLEOTIDE SEQUENCE</scope>
    <source>
        <strain evidence="1">K13</strain>
    </source>
</reference>
<protein>
    <submittedName>
        <fullName evidence="1">Uncharacterized protein</fullName>
    </submittedName>
</protein>
<dbReference type="AlphaFoldDB" id="A0A8J4H5T7"/>
<name>A0A8J4H5T7_9BACL</name>
<evidence type="ECO:0000313" key="2">
    <source>
        <dbReference type="Proteomes" id="UP000677918"/>
    </source>
</evidence>
<organism evidence="1 2">
    <name type="scientific">Xylanibacillus composti</name>
    <dbReference type="NCBI Taxonomy" id="1572762"/>
    <lineage>
        <taxon>Bacteria</taxon>
        <taxon>Bacillati</taxon>
        <taxon>Bacillota</taxon>
        <taxon>Bacilli</taxon>
        <taxon>Bacillales</taxon>
        <taxon>Paenibacillaceae</taxon>
        <taxon>Xylanibacillus</taxon>
    </lineage>
</organism>
<sequence length="73" mass="8836">MASNKQLPEELIVLLRQLVMQGQIRIAGMVLQSYFLRFWKIDKELAEHYVVRYFRKYYPSQLSKHQKRKAHAN</sequence>
<keyword evidence="2" id="KW-1185">Reference proteome</keyword>
<dbReference type="RefSeq" id="WP_213411826.1">
    <property type="nucleotide sequence ID" value="NZ_BOVK01000022.1"/>
</dbReference>
<evidence type="ECO:0000313" key="1">
    <source>
        <dbReference type="EMBL" id="GIQ69018.1"/>
    </source>
</evidence>
<proteinExistence type="predicted"/>
<dbReference type="EMBL" id="BOVK01000022">
    <property type="protein sequence ID" value="GIQ69018.1"/>
    <property type="molecule type" value="Genomic_DNA"/>
</dbReference>
<comment type="caution">
    <text evidence="1">The sequence shown here is derived from an EMBL/GenBank/DDBJ whole genome shotgun (WGS) entry which is preliminary data.</text>
</comment>
<dbReference type="Proteomes" id="UP000677918">
    <property type="component" value="Unassembled WGS sequence"/>
</dbReference>